<protein>
    <recommendedName>
        <fullName evidence="2">Activator of Hsp90 ATPase homologue 1/2-like C-terminal domain-containing protein</fullName>
    </recommendedName>
</protein>
<reference evidence="3 4" key="1">
    <citation type="submission" date="2017-05" db="EMBL/GenBank/DDBJ databases">
        <title>Genome Analysis of Maritalea myrionectae HL2708#5.</title>
        <authorList>
            <consortium name="Cotde Inc.-PKNU"/>
            <person name="Jang D."/>
            <person name="Oh H.-M."/>
        </authorList>
    </citation>
    <scope>NUCLEOTIDE SEQUENCE [LARGE SCALE GENOMIC DNA]</scope>
    <source>
        <strain evidence="3 4">HL2708#5</strain>
    </source>
</reference>
<keyword evidence="4" id="KW-1185">Reference proteome</keyword>
<dbReference type="AlphaFoldDB" id="A0A2R4MAU2"/>
<evidence type="ECO:0000256" key="1">
    <source>
        <dbReference type="ARBA" id="ARBA00006817"/>
    </source>
</evidence>
<sequence length="165" mass="19064">MSNPAEYVFEREFNAPRSLVWKAWTDPELLARWYGPNIETKIHHFDLKPGGEWRNEMVMGEKSDHSVMKFQEVAPEEKIVWHHCSADKDWNIVSNPMMPNWPKVLHTTVTFEEAGGKTKVTLVQVPMDATPEENETFAKMMRGMDNGWGSGYKIIDQILDELQNG</sequence>
<evidence type="ECO:0000259" key="2">
    <source>
        <dbReference type="Pfam" id="PF08327"/>
    </source>
</evidence>
<dbReference type="InterPro" id="IPR013538">
    <property type="entry name" value="ASHA1/2-like_C"/>
</dbReference>
<comment type="similarity">
    <text evidence="1">Belongs to the AHA1 family.</text>
</comment>
<dbReference type="InterPro" id="IPR023393">
    <property type="entry name" value="START-like_dom_sf"/>
</dbReference>
<dbReference type="EMBL" id="CP021330">
    <property type="protein sequence ID" value="AVX03065.1"/>
    <property type="molecule type" value="Genomic_DNA"/>
</dbReference>
<dbReference type="Gene3D" id="3.30.530.20">
    <property type="match status" value="1"/>
</dbReference>
<dbReference type="Pfam" id="PF08327">
    <property type="entry name" value="AHSA1"/>
    <property type="match status" value="1"/>
</dbReference>
<proteinExistence type="inferred from homology"/>
<evidence type="ECO:0000313" key="3">
    <source>
        <dbReference type="EMBL" id="AVX03065.1"/>
    </source>
</evidence>
<organism evidence="3 4">
    <name type="scientific">Maritalea myrionectae</name>
    <dbReference type="NCBI Taxonomy" id="454601"/>
    <lineage>
        <taxon>Bacteria</taxon>
        <taxon>Pseudomonadati</taxon>
        <taxon>Pseudomonadota</taxon>
        <taxon>Alphaproteobacteria</taxon>
        <taxon>Hyphomicrobiales</taxon>
        <taxon>Devosiaceae</taxon>
        <taxon>Maritalea</taxon>
    </lineage>
</organism>
<dbReference type="SUPFAM" id="SSF55961">
    <property type="entry name" value="Bet v1-like"/>
    <property type="match status" value="1"/>
</dbReference>
<accession>A0A2R4MAU2</accession>
<dbReference type="Proteomes" id="UP000258927">
    <property type="component" value="Chromosome"/>
</dbReference>
<name>A0A2R4MAU2_9HYPH</name>
<dbReference type="KEGG" id="mmyr:MXMO3_00519"/>
<feature type="domain" description="Activator of Hsp90 ATPase homologue 1/2-like C-terminal" evidence="2">
    <location>
        <begin position="14"/>
        <end position="159"/>
    </location>
</feature>
<gene>
    <name evidence="3" type="ORF">MXMO3_00519</name>
</gene>
<dbReference type="RefSeq" id="WP_117394839.1">
    <property type="nucleotide sequence ID" value="NZ_CP021330.1"/>
</dbReference>
<dbReference type="STRING" id="1122213.GCA_000423365_03231"/>
<evidence type="ECO:0000313" key="4">
    <source>
        <dbReference type="Proteomes" id="UP000258927"/>
    </source>
</evidence>